<name>A0A2P8I2X6_SACCR</name>
<evidence type="ECO:0000313" key="3">
    <source>
        <dbReference type="Proteomes" id="UP000241118"/>
    </source>
</evidence>
<dbReference type="Proteomes" id="UP000241118">
    <property type="component" value="Unassembled WGS sequence"/>
</dbReference>
<dbReference type="AlphaFoldDB" id="A0A2P8I2X6"/>
<keyword evidence="3" id="KW-1185">Reference proteome</keyword>
<dbReference type="OrthoDB" id="3630706at2"/>
<evidence type="ECO:0000256" key="1">
    <source>
        <dbReference type="SAM" id="MobiDB-lite"/>
    </source>
</evidence>
<proteinExistence type="predicted"/>
<feature type="region of interest" description="Disordered" evidence="1">
    <location>
        <begin position="1"/>
        <end position="70"/>
    </location>
</feature>
<reference evidence="2 3" key="1">
    <citation type="submission" date="2018-03" db="EMBL/GenBank/DDBJ databases">
        <title>Genomic Encyclopedia of Type Strains, Phase III (KMG-III): the genomes of soil and plant-associated and newly described type strains.</title>
        <authorList>
            <person name="Whitman W."/>
        </authorList>
    </citation>
    <scope>NUCLEOTIDE SEQUENCE [LARGE SCALE GENOMIC DNA]</scope>
    <source>
        <strain evidence="2 3">CGMCC 4.7097</strain>
    </source>
</reference>
<comment type="caution">
    <text evidence="2">The sequence shown here is derived from an EMBL/GenBank/DDBJ whole genome shotgun (WGS) entry which is preliminary data.</text>
</comment>
<sequence length="70" mass="7597">MSLEKPWNDVADQSQPVEPEPDAGIVDEEAAVGRAQQAPEPPDVPEADPMDVADQHRIVPLPDDGPDDTW</sequence>
<dbReference type="EMBL" id="PYAX01000011">
    <property type="protein sequence ID" value="PSL52816.1"/>
    <property type="molecule type" value="Genomic_DNA"/>
</dbReference>
<organism evidence="2 3">
    <name type="scientific">Saccharothrix carnea</name>
    <dbReference type="NCBI Taxonomy" id="1280637"/>
    <lineage>
        <taxon>Bacteria</taxon>
        <taxon>Bacillati</taxon>
        <taxon>Actinomycetota</taxon>
        <taxon>Actinomycetes</taxon>
        <taxon>Pseudonocardiales</taxon>
        <taxon>Pseudonocardiaceae</taxon>
        <taxon>Saccharothrix</taxon>
    </lineage>
</organism>
<gene>
    <name evidence="2" type="ORF">B0I31_111103</name>
</gene>
<accession>A0A2P8I2X6</accession>
<dbReference type="RefSeq" id="WP_146173982.1">
    <property type="nucleotide sequence ID" value="NZ_PYAX01000011.1"/>
</dbReference>
<evidence type="ECO:0000313" key="2">
    <source>
        <dbReference type="EMBL" id="PSL52816.1"/>
    </source>
</evidence>
<protein>
    <submittedName>
        <fullName evidence="2">Uncharacterized protein</fullName>
    </submittedName>
</protein>
<feature type="compositionally biased region" description="Acidic residues" evidence="1">
    <location>
        <begin position="19"/>
        <end position="30"/>
    </location>
</feature>